<gene>
    <name evidence="1" type="ordered locus">Mycch_5379</name>
</gene>
<name>I4BRZ9_MYCCN</name>
<sequence>MGTGLLVGEIEYLELDRHTTNAAPNLEGIDAFIDKVAEELRPRTLLPVGGVPDPRFAGSVVTTGPSCGVETRYERMSRWALVPEFPGQRASPCGCNRVGERHT</sequence>
<dbReference type="AlphaFoldDB" id="I4BRZ9"/>
<dbReference type="KEGG" id="mcb:Mycch_5379"/>
<proteinExistence type="predicted"/>
<protein>
    <submittedName>
        <fullName evidence="1">Uncharacterized protein</fullName>
    </submittedName>
</protein>
<dbReference type="EMBL" id="CP003054">
    <property type="protein sequence ID" value="AFM20056.1"/>
    <property type="molecule type" value="Genomic_DNA"/>
</dbReference>
<keyword evidence="2" id="KW-1185">Reference proteome</keyword>
<geneLocation type="plasmid" evidence="1 2">
    <name>pMYCCH.01</name>
</geneLocation>
<reference evidence="1 2" key="1">
    <citation type="submission" date="2012-06" db="EMBL/GenBank/DDBJ databases">
        <title>Complete sequence of plasmid 1 of Mycobacterium chubuense NBB4.</title>
        <authorList>
            <consortium name="US DOE Joint Genome Institute"/>
            <person name="Lucas S."/>
            <person name="Han J."/>
            <person name="Lapidus A."/>
            <person name="Cheng J.-F."/>
            <person name="Goodwin L."/>
            <person name="Pitluck S."/>
            <person name="Peters L."/>
            <person name="Mikhailova N."/>
            <person name="Teshima H."/>
            <person name="Detter J.C."/>
            <person name="Han C."/>
            <person name="Tapia R."/>
            <person name="Land M."/>
            <person name="Hauser L."/>
            <person name="Kyrpides N."/>
            <person name="Ivanova N."/>
            <person name="Pagani I."/>
            <person name="Mattes T."/>
            <person name="Holmes A."/>
            <person name="Rutledge P."/>
            <person name="Paulsen I."/>
            <person name="Coleman N."/>
            <person name="Woyke T."/>
        </authorList>
    </citation>
    <scope>NUCLEOTIDE SEQUENCE [LARGE SCALE GENOMIC DNA]</scope>
    <source>
        <strain evidence="1 2">NBB4</strain>
        <plasmid evidence="1 2">pMYCCH.01</plasmid>
    </source>
</reference>
<dbReference type="Proteomes" id="UP000006057">
    <property type="component" value="Plasmid pMYCCH.01"/>
</dbReference>
<accession>I4BRZ9</accession>
<dbReference type="HOGENOM" id="CLU_2260622_0_0_11"/>
<evidence type="ECO:0000313" key="2">
    <source>
        <dbReference type="Proteomes" id="UP000006057"/>
    </source>
</evidence>
<organism evidence="1 2">
    <name type="scientific">Mycolicibacterium chubuense (strain NBB4)</name>
    <name type="common">Mycobacterium chubuense</name>
    <dbReference type="NCBI Taxonomy" id="710421"/>
    <lineage>
        <taxon>Bacteria</taxon>
        <taxon>Bacillati</taxon>
        <taxon>Actinomycetota</taxon>
        <taxon>Actinomycetes</taxon>
        <taxon>Mycobacteriales</taxon>
        <taxon>Mycobacteriaceae</taxon>
        <taxon>Mycolicibacterium</taxon>
    </lineage>
</organism>
<evidence type="ECO:0000313" key="1">
    <source>
        <dbReference type="EMBL" id="AFM20056.1"/>
    </source>
</evidence>
<keyword evidence="1" id="KW-0614">Plasmid</keyword>